<dbReference type="PANTHER" id="PTHR37560:SF1">
    <property type="entry name" value="UPF0210 PROTEIN MJ1665"/>
    <property type="match status" value="1"/>
</dbReference>
<reference evidence="2 3" key="1">
    <citation type="submission" date="2019-07" db="EMBL/GenBank/DDBJ databases">
        <title>Complete genome of Crassaminicella thermophila SY095.</title>
        <authorList>
            <person name="Li X."/>
        </authorList>
    </citation>
    <scope>NUCLEOTIDE SEQUENCE [LARGE SCALE GENOMIC DNA]</scope>
    <source>
        <strain evidence="2 3">SY095</strain>
    </source>
</reference>
<protein>
    <recommendedName>
        <fullName evidence="1">UPF0210 protein FQB35_11275</fullName>
    </recommendedName>
</protein>
<dbReference type="CDD" id="cd08025">
    <property type="entry name" value="RNR_PFL_like_DUF711"/>
    <property type="match status" value="1"/>
</dbReference>
<dbReference type="Gene3D" id="3.20.70.20">
    <property type="match status" value="1"/>
</dbReference>
<comment type="subunit">
    <text evidence="1">Homodimer.</text>
</comment>
<name>A0A5C0SIT6_CRATE</name>
<dbReference type="AlphaFoldDB" id="A0A5C0SIT6"/>
<keyword evidence="3" id="KW-1185">Reference proteome</keyword>
<dbReference type="Proteomes" id="UP000324646">
    <property type="component" value="Chromosome"/>
</dbReference>
<evidence type="ECO:0000313" key="3">
    <source>
        <dbReference type="Proteomes" id="UP000324646"/>
    </source>
</evidence>
<sequence>MSKFNNIMETIQMIEKEKLDIRTITMGISLLDCCDFDGKKSREKIYDKITSYAENLVKIGEDIETEYGIPIINKRISVTPISLVAQTCCDKSYVAFAKTLDDAAKAVGVNFIGGFSALVQKGYSKGDRILIDSIPEALTITERVCSSVNIGDTKSGINMDAVRHMGKIIKDTAYLTRDKDSIGCAKFVVFANAVEDNPFMAGAFHGVGEAESIINVGVSGPGVVKAALEKVKGESFDVVAETIKRTAFKITRVGQLVAKEAAKRLNVPFGILDLSLAPTPAVGDSVARILEEIGIESCGGHGTTAALALLNDAVKKGGIMASSHVGGLSGAFIPVSEDEGMINAVNCGSLNIEKLEAMTCVCSVGLDMIAIPGDTPDTTISAIIADEAAIGVINHKTTAVRIIPVYGKDVGDTAEFGGLLGRAPIIPVSKFSSADFVNRGGRIPAPVHSFKN</sequence>
<evidence type="ECO:0000313" key="2">
    <source>
        <dbReference type="EMBL" id="QEK12859.1"/>
    </source>
</evidence>
<dbReference type="NCBIfam" id="NF003700">
    <property type="entry name" value="PRK05313.1"/>
    <property type="match status" value="1"/>
</dbReference>
<dbReference type="EMBL" id="CP042243">
    <property type="protein sequence ID" value="QEK12859.1"/>
    <property type="molecule type" value="Genomic_DNA"/>
</dbReference>
<dbReference type="Pfam" id="PF05167">
    <property type="entry name" value="DUF711"/>
    <property type="match status" value="1"/>
</dbReference>
<comment type="similarity">
    <text evidence="1">Belongs to the UPF0210 family.</text>
</comment>
<dbReference type="HAMAP" id="MF_01221">
    <property type="entry name" value="UPF0210"/>
    <property type="match status" value="1"/>
</dbReference>
<proteinExistence type="inferred from homology"/>
<organism evidence="2 3">
    <name type="scientific">Crassaminicella thermophila</name>
    <dbReference type="NCBI Taxonomy" id="2599308"/>
    <lineage>
        <taxon>Bacteria</taxon>
        <taxon>Bacillati</taxon>
        <taxon>Bacillota</taxon>
        <taxon>Clostridia</taxon>
        <taxon>Eubacteriales</taxon>
        <taxon>Clostridiaceae</taxon>
        <taxon>Crassaminicella</taxon>
    </lineage>
</organism>
<gene>
    <name evidence="2" type="ORF">FQB35_11275</name>
</gene>
<dbReference type="PANTHER" id="PTHR37560">
    <property type="entry name" value="UPF0210 PROTEIN SPR0218"/>
    <property type="match status" value="1"/>
</dbReference>
<dbReference type="KEGG" id="crs:FQB35_11275"/>
<dbReference type="OrthoDB" id="9763001at2"/>
<accession>A0A5C0SIT6</accession>
<dbReference type="InterPro" id="IPR007841">
    <property type="entry name" value="UPF0210"/>
</dbReference>
<dbReference type="SUPFAM" id="SSF51998">
    <property type="entry name" value="PFL-like glycyl radical enzymes"/>
    <property type="match status" value="1"/>
</dbReference>
<evidence type="ECO:0000256" key="1">
    <source>
        <dbReference type="HAMAP-Rule" id="MF_01221"/>
    </source>
</evidence>
<dbReference type="RefSeq" id="WP_148809995.1">
    <property type="nucleotide sequence ID" value="NZ_CP042243.1"/>
</dbReference>